<gene>
    <name evidence="2" type="ORF">DEAC_c02620</name>
</gene>
<accession>A0A0J1FWT4</accession>
<organism evidence="2 3">
    <name type="scientific">Desulfosporosinus acididurans</name>
    <dbReference type="NCBI Taxonomy" id="476652"/>
    <lineage>
        <taxon>Bacteria</taxon>
        <taxon>Bacillati</taxon>
        <taxon>Bacillota</taxon>
        <taxon>Clostridia</taxon>
        <taxon>Eubacteriales</taxon>
        <taxon>Desulfitobacteriaceae</taxon>
        <taxon>Desulfosporosinus</taxon>
    </lineage>
</organism>
<proteinExistence type="predicted"/>
<protein>
    <submittedName>
        <fullName evidence="2">Uncharacterized protein</fullName>
    </submittedName>
</protein>
<dbReference type="PATRIC" id="fig|476652.3.peg.260"/>
<dbReference type="Proteomes" id="UP000036356">
    <property type="component" value="Unassembled WGS sequence"/>
</dbReference>
<dbReference type="AlphaFoldDB" id="A0A0J1FWT4"/>
<dbReference type="EMBL" id="LDZY01000001">
    <property type="protein sequence ID" value="KLU67855.1"/>
    <property type="molecule type" value="Genomic_DNA"/>
</dbReference>
<evidence type="ECO:0000313" key="3">
    <source>
        <dbReference type="Proteomes" id="UP000036356"/>
    </source>
</evidence>
<evidence type="ECO:0000256" key="1">
    <source>
        <dbReference type="SAM" id="MobiDB-lite"/>
    </source>
</evidence>
<name>A0A0J1FWT4_9FIRM</name>
<feature type="compositionally biased region" description="Polar residues" evidence="1">
    <location>
        <begin position="11"/>
        <end position="25"/>
    </location>
</feature>
<keyword evidence="3" id="KW-1185">Reference proteome</keyword>
<reference evidence="2 3" key="1">
    <citation type="submission" date="2015-06" db="EMBL/GenBank/DDBJ databases">
        <title>Draft genome of the moderately acidophilic sulfate reducer Candidatus Desulfosporosinus acididurans strain M1.</title>
        <authorList>
            <person name="Poehlein A."/>
            <person name="Petzsch P."/>
            <person name="Johnson B.D."/>
            <person name="Schloemann M."/>
            <person name="Daniel R."/>
            <person name="Muehling M."/>
        </authorList>
    </citation>
    <scope>NUCLEOTIDE SEQUENCE [LARGE SCALE GENOMIC DNA]</scope>
    <source>
        <strain evidence="2 3">M1</strain>
    </source>
</reference>
<feature type="region of interest" description="Disordered" evidence="1">
    <location>
        <begin position="1"/>
        <end position="25"/>
    </location>
</feature>
<evidence type="ECO:0000313" key="2">
    <source>
        <dbReference type="EMBL" id="KLU67855.1"/>
    </source>
</evidence>
<sequence>MSIAVSKSEVENSGEQYTGEPNQIENNITENIAPFVPFIKECKMCHSIWDYFSGMTECPKCGTKFQAV</sequence>
<comment type="caution">
    <text evidence="2">The sequence shown here is derived from an EMBL/GenBank/DDBJ whole genome shotgun (WGS) entry which is preliminary data.</text>
</comment>